<gene>
    <name evidence="4" type="ORF">C2E20_7074</name>
</gene>
<keyword evidence="2" id="KW-0934">Plastid</keyword>
<dbReference type="Proteomes" id="UP000239649">
    <property type="component" value="Unassembled WGS sequence"/>
</dbReference>
<evidence type="ECO:0000256" key="2">
    <source>
        <dbReference type="ARBA" id="ARBA00022640"/>
    </source>
</evidence>
<dbReference type="OrthoDB" id="201321at2759"/>
<name>A0A2P6V5I6_9CHLO</name>
<reference evidence="4 5" key="1">
    <citation type="journal article" date="2018" name="Plant J.">
        <title>Genome sequences of Chlorella sorokiniana UTEX 1602 and Micractinium conductrix SAG 241.80: implications to maltose excretion by a green alga.</title>
        <authorList>
            <person name="Arriola M.B."/>
            <person name="Velmurugan N."/>
            <person name="Zhang Y."/>
            <person name="Plunkett M.H."/>
            <person name="Hondzo H."/>
            <person name="Barney B.M."/>
        </authorList>
    </citation>
    <scope>NUCLEOTIDE SEQUENCE [LARGE SCALE GENOMIC DNA]</scope>
    <source>
        <strain evidence="4 5">SAG 241.80</strain>
    </source>
</reference>
<dbReference type="PANTHER" id="PTHR31906">
    <property type="entry name" value="PLASTID-LIPID-ASSOCIATED PROTEIN 4, CHLOROPLASTIC-RELATED"/>
    <property type="match status" value="1"/>
</dbReference>
<evidence type="ECO:0000313" key="4">
    <source>
        <dbReference type="EMBL" id="PSC69346.1"/>
    </source>
</evidence>
<evidence type="ECO:0000259" key="3">
    <source>
        <dbReference type="Pfam" id="PF04755"/>
    </source>
</evidence>
<dbReference type="Pfam" id="PF04755">
    <property type="entry name" value="PAP_fibrillin"/>
    <property type="match status" value="1"/>
</dbReference>
<dbReference type="GO" id="GO:0009536">
    <property type="term" value="C:plastid"/>
    <property type="evidence" value="ECO:0007669"/>
    <property type="project" value="UniProtKB-SubCell"/>
</dbReference>
<proteinExistence type="predicted"/>
<comment type="subcellular location">
    <subcellularLocation>
        <location evidence="1">Plastid</location>
    </subcellularLocation>
</comment>
<protein>
    <submittedName>
        <fullName evidence="4">Plastid lipid-associated fibrillin conserved domain</fullName>
    </submittedName>
</protein>
<evidence type="ECO:0000313" key="5">
    <source>
        <dbReference type="Proteomes" id="UP000239649"/>
    </source>
</evidence>
<dbReference type="InterPro" id="IPR006843">
    <property type="entry name" value="PAP/fibrillin_dom"/>
</dbReference>
<comment type="caution">
    <text evidence="4">The sequence shown here is derived from an EMBL/GenBank/DDBJ whole genome shotgun (WGS) entry which is preliminary data.</text>
</comment>
<evidence type="ECO:0000256" key="1">
    <source>
        <dbReference type="ARBA" id="ARBA00004474"/>
    </source>
</evidence>
<keyword evidence="5" id="KW-1185">Reference proteome</keyword>
<organism evidence="4 5">
    <name type="scientific">Micractinium conductrix</name>
    <dbReference type="NCBI Taxonomy" id="554055"/>
    <lineage>
        <taxon>Eukaryota</taxon>
        <taxon>Viridiplantae</taxon>
        <taxon>Chlorophyta</taxon>
        <taxon>core chlorophytes</taxon>
        <taxon>Trebouxiophyceae</taxon>
        <taxon>Chlorellales</taxon>
        <taxon>Chlorellaceae</taxon>
        <taxon>Chlorella clade</taxon>
        <taxon>Micractinium</taxon>
    </lineage>
</organism>
<dbReference type="InterPro" id="IPR039633">
    <property type="entry name" value="PAP"/>
</dbReference>
<accession>A0A2P6V5I6</accession>
<feature type="domain" description="Plastid lipid-associated protein/fibrillin conserved" evidence="3">
    <location>
        <begin position="10"/>
        <end position="222"/>
    </location>
</feature>
<dbReference type="AlphaFoldDB" id="A0A2P6V5I6"/>
<dbReference type="EMBL" id="LHPF02000027">
    <property type="protein sequence ID" value="PSC69346.1"/>
    <property type="molecule type" value="Genomic_DNA"/>
</dbReference>
<sequence length="236" mass="23984">MARTASDNAQQLKQALLQAVSRSNNPRQGNSPLEVERAVEAAAAALAAANPTPAPAASPALLGAWALLFSGRCRGELAAAAARAGAVADAAGGVSLQQALQAASDSLYSTFYQYLPVLAGSAVGARRGAAATNLQVLRPGRVDNVVSTRGPLPLRLCVSGSTEQATPSCVAVRFDSFTARVGGLPEAALSLAWLRPLGYVDTLYLDAEMRISVGDKGGLFVLRRAAGAEVGGDGGV</sequence>